<dbReference type="SUPFAM" id="SSF54637">
    <property type="entry name" value="Thioesterase/thiol ester dehydrase-isomerase"/>
    <property type="match status" value="1"/>
</dbReference>
<dbReference type="CDD" id="cd03454">
    <property type="entry name" value="YdeM"/>
    <property type="match status" value="1"/>
</dbReference>
<reference evidence="2" key="1">
    <citation type="submission" date="2023-07" db="EMBL/GenBank/DDBJ databases">
        <title>Genomic Encyclopedia of Type Strains, Phase IV (KMG-IV): sequencing the most valuable type-strain genomes for metagenomic binning, comparative biology and taxonomic classification.</title>
        <authorList>
            <person name="Goeker M."/>
        </authorList>
    </citation>
    <scope>NUCLEOTIDE SEQUENCE</scope>
    <source>
        <strain evidence="2">DSM 21202</strain>
    </source>
</reference>
<proteinExistence type="predicted"/>
<accession>A0AAE3VR56</accession>
<gene>
    <name evidence="2" type="ORF">J2S73_003146</name>
</gene>
<organism evidence="2 3">
    <name type="scientific">Amorphus orientalis</name>
    <dbReference type="NCBI Taxonomy" id="649198"/>
    <lineage>
        <taxon>Bacteria</taxon>
        <taxon>Pseudomonadati</taxon>
        <taxon>Pseudomonadota</taxon>
        <taxon>Alphaproteobacteria</taxon>
        <taxon>Hyphomicrobiales</taxon>
        <taxon>Amorphaceae</taxon>
        <taxon>Amorphus</taxon>
    </lineage>
</organism>
<dbReference type="Pfam" id="PF01575">
    <property type="entry name" value="MaoC_dehydratas"/>
    <property type="match status" value="1"/>
</dbReference>
<dbReference type="InterPro" id="IPR002539">
    <property type="entry name" value="MaoC-like_dom"/>
</dbReference>
<dbReference type="Gene3D" id="3.10.129.10">
    <property type="entry name" value="Hotdog Thioesterase"/>
    <property type="match status" value="1"/>
</dbReference>
<feature type="domain" description="MaoC-like" evidence="1">
    <location>
        <begin position="17"/>
        <end position="123"/>
    </location>
</feature>
<dbReference type="InterPro" id="IPR052342">
    <property type="entry name" value="MCH/BMMD"/>
</dbReference>
<dbReference type="PANTHER" id="PTHR43664">
    <property type="entry name" value="MONOAMINE OXIDASE-RELATED"/>
    <property type="match status" value="1"/>
</dbReference>
<dbReference type="RefSeq" id="WP_306886551.1">
    <property type="nucleotide sequence ID" value="NZ_JAUSUL010000003.1"/>
</dbReference>
<evidence type="ECO:0000259" key="1">
    <source>
        <dbReference type="Pfam" id="PF01575"/>
    </source>
</evidence>
<keyword evidence="3" id="KW-1185">Reference proteome</keyword>
<name>A0AAE3VR56_9HYPH</name>
<comment type="caution">
    <text evidence="2">The sequence shown here is derived from an EMBL/GenBank/DDBJ whole genome shotgun (WGS) entry which is preliminary data.</text>
</comment>
<sequence>MIYFEDLEPGKTTVVGSHTFTAEAIRAFATRFDPQPFHIDEAAGRETHFGGLVASGWHTASAYARLVALYLASRQEIRSEQVGEDPAPPGPSTGLEELRWIKPVRPGDTVTYSWEVLETRLSRSRPGWGVTRLRIHGVNQDGVEVITFVQTVLVATRDATSYSGAA</sequence>
<evidence type="ECO:0000313" key="2">
    <source>
        <dbReference type="EMBL" id="MDQ0316670.1"/>
    </source>
</evidence>
<dbReference type="EMBL" id="JAUSUL010000003">
    <property type="protein sequence ID" value="MDQ0316670.1"/>
    <property type="molecule type" value="Genomic_DNA"/>
</dbReference>
<protein>
    <submittedName>
        <fullName evidence="2">Acyl dehydratase</fullName>
    </submittedName>
</protein>
<dbReference type="InterPro" id="IPR029069">
    <property type="entry name" value="HotDog_dom_sf"/>
</dbReference>
<evidence type="ECO:0000313" key="3">
    <source>
        <dbReference type="Proteomes" id="UP001229244"/>
    </source>
</evidence>
<dbReference type="Proteomes" id="UP001229244">
    <property type="component" value="Unassembled WGS sequence"/>
</dbReference>
<dbReference type="AlphaFoldDB" id="A0AAE3VR56"/>
<dbReference type="PANTHER" id="PTHR43664:SF1">
    <property type="entry name" value="BETA-METHYLMALYL-COA DEHYDRATASE"/>
    <property type="match status" value="1"/>
</dbReference>